<keyword evidence="4" id="KW-1185">Reference proteome</keyword>
<evidence type="ECO:0000313" key="3">
    <source>
        <dbReference type="EMBL" id="GKX27782.1"/>
    </source>
</evidence>
<dbReference type="InterPro" id="IPR008756">
    <property type="entry name" value="Peptidase_M56"/>
</dbReference>
<dbReference type="Proteomes" id="UP001144256">
    <property type="component" value="Unassembled WGS sequence"/>
</dbReference>
<comment type="caution">
    <text evidence="3">The sequence shown here is derived from an EMBL/GenBank/DDBJ whole genome shotgun (WGS) entry which is preliminary data.</text>
</comment>
<dbReference type="InterPro" id="IPR052173">
    <property type="entry name" value="Beta-lactam_resp_regulator"/>
</dbReference>
<accession>A0A9W6DDY1</accession>
<proteinExistence type="predicted"/>
<feature type="domain" description="Peptidase M56" evidence="2">
    <location>
        <begin position="11"/>
        <end position="329"/>
    </location>
</feature>
<keyword evidence="1" id="KW-1133">Transmembrane helix</keyword>
<dbReference type="PANTHER" id="PTHR34978:SF3">
    <property type="entry name" value="SLR0241 PROTEIN"/>
    <property type="match status" value="1"/>
</dbReference>
<evidence type="ECO:0000256" key="1">
    <source>
        <dbReference type="SAM" id="Phobius"/>
    </source>
</evidence>
<dbReference type="Pfam" id="PF05569">
    <property type="entry name" value="Peptidase_M56"/>
    <property type="match status" value="1"/>
</dbReference>
<keyword evidence="1" id="KW-0472">Membrane</keyword>
<protein>
    <recommendedName>
        <fullName evidence="2">Peptidase M56 domain-containing protein</fullName>
    </recommendedName>
</protein>
<dbReference type="EMBL" id="BRLB01000001">
    <property type="protein sequence ID" value="GKX27782.1"/>
    <property type="molecule type" value="Genomic_DNA"/>
</dbReference>
<gene>
    <name evidence="3" type="ORF">SH1V18_02620</name>
</gene>
<feature type="transmembrane region" description="Helical" evidence="1">
    <location>
        <begin position="334"/>
        <end position="354"/>
    </location>
</feature>
<evidence type="ECO:0000313" key="4">
    <source>
        <dbReference type="Proteomes" id="UP001144256"/>
    </source>
</evidence>
<evidence type="ECO:0000259" key="2">
    <source>
        <dbReference type="Pfam" id="PF05569"/>
    </source>
</evidence>
<dbReference type="CDD" id="cd07341">
    <property type="entry name" value="M56_BlaR1_MecR1_like"/>
    <property type="match status" value="1"/>
</dbReference>
<sequence>MKILMDVFITILLTSLIASFTAGIVLCIKYLFGKKLSIKFNQILWIIVLVRFIIPIMPESTFSIYNYFPKTNAIYNTNFIQSEIETEIEDDNNNIEYQQQENHDDDMKLYSQSIYNQQHAENISDIKKENSRHLVLNVLSIIWIIGCSSIIIMAISIYYKMNMKIRSSSTTIRQDKLVNGCKQMIGIKKEVKVCIGDFNYPFITGVIKPKICLPRTIDESINEEQLKHIILHELVHYKRKDLILNVLWIIATSIHWFNPFMWIINRKVKLDTELACDNYLLNFLGENSAISYGMTIINISRLFLVKQNFLGHSCAFATKKNVKRRIEMIKEFKYGNKTTVLTIISGILVAALLLTNPIHAKQNHEQVDSEKYKEKKEFIVYEEYKSYINLEKLINDVDFEFQVPDYMPYDYDWSVTLFSLQDPSRVLLTFVKEPEIRPSLIRLYIAKEDISSEFNVLSREQMQIGEVKGEKIEIKDIPDDLTYTNTYFAFNHEDAYYMLVLSRGRDSITIEEAEQIISSLKKPSDVKNIDYTAMHYKNSENIYDIEDLWKARSVFGYNYKLSEDVPSKKLCDGCFTKDFIKFHYLYGVDFTQSKNAPQEYKDYLVNGYIKDNERVNHKTHWLEIDGKKVLNIEETHSGDFVTYRTNYYYWQEGDIYYTVYIRKETETEKALHEDIIRNFMKAKTVDELYLNESYIEKTVLRAKNLE</sequence>
<organism evidence="3 4">
    <name type="scientific">Vallitalea longa</name>
    <dbReference type="NCBI Taxonomy" id="2936439"/>
    <lineage>
        <taxon>Bacteria</taxon>
        <taxon>Bacillati</taxon>
        <taxon>Bacillota</taxon>
        <taxon>Clostridia</taxon>
        <taxon>Lachnospirales</taxon>
        <taxon>Vallitaleaceae</taxon>
        <taxon>Vallitalea</taxon>
    </lineage>
</organism>
<feature type="transmembrane region" description="Helical" evidence="1">
    <location>
        <begin position="134"/>
        <end position="159"/>
    </location>
</feature>
<feature type="transmembrane region" description="Helical" evidence="1">
    <location>
        <begin position="242"/>
        <end position="264"/>
    </location>
</feature>
<keyword evidence="1" id="KW-0812">Transmembrane</keyword>
<dbReference type="RefSeq" id="WP_281811439.1">
    <property type="nucleotide sequence ID" value="NZ_BRLB01000001.1"/>
</dbReference>
<reference evidence="3" key="1">
    <citation type="submission" date="2022-06" db="EMBL/GenBank/DDBJ databases">
        <title>Vallitalea longa sp. nov., an anaerobic bacterium isolated from marine sediment.</title>
        <authorList>
            <person name="Hirano S."/>
            <person name="Terahara T."/>
            <person name="Mori K."/>
            <person name="Hamada M."/>
            <person name="Matsumoto R."/>
            <person name="Kobayashi T."/>
        </authorList>
    </citation>
    <scope>NUCLEOTIDE SEQUENCE</scope>
    <source>
        <strain evidence="3">SH18-1</strain>
    </source>
</reference>
<name>A0A9W6DDY1_9FIRM</name>
<dbReference type="PANTHER" id="PTHR34978">
    <property type="entry name" value="POSSIBLE SENSOR-TRANSDUCER PROTEIN BLAR"/>
    <property type="match status" value="1"/>
</dbReference>
<feature type="transmembrane region" description="Helical" evidence="1">
    <location>
        <begin position="43"/>
        <end position="68"/>
    </location>
</feature>
<dbReference type="AlphaFoldDB" id="A0A9W6DDY1"/>